<dbReference type="InterPro" id="IPR015421">
    <property type="entry name" value="PyrdxlP-dep_Trfase_major"/>
</dbReference>
<keyword evidence="6 8" id="KW-0413">Isomerase</keyword>
<dbReference type="EC" id="5.4.3.8" evidence="8"/>
<dbReference type="InterPro" id="IPR004639">
    <property type="entry name" value="4pyrrol_synth_GluAld_NH2Trfase"/>
</dbReference>
<gene>
    <name evidence="8" type="primary">hemL</name>
    <name evidence="9" type="ORF">EDC18_10649</name>
</gene>
<dbReference type="Proteomes" id="UP000294902">
    <property type="component" value="Unassembled WGS sequence"/>
</dbReference>
<comment type="caution">
    <text evidence="9">The sequence shown here is derived from an EMBL/GenBank/DDBJ whole genome shotgun (WGS) entry which is preliminary data.</text>
</comment>
<evidence type="ECO:0000256" key="4">
    <source>
        <dbReference type="ARBA" id="ARBA00008981"/>
    </source>
</evidence>
<dbReference type="PANTHER" id="PTHR43713">
    <property type="entry name" value="GLUTAMATE-1-SEMIALDEHYDE 2,1-AMINOMUTASE"/>
    <property type="match status" value="1"/>
</dbReference>
<protein>
    <recommendedName>
        <fullName evidence="8">Glutamate-1-semialdehyde 2,1-aminomutase</fullName>
        <shortName evidence="8">GSA</shortName>
        <ecNumber evidence="8">5.4.3.8</ecNumber>
    </recommendedName>
    <alternativeName>
        <fullName evidence="8">Glutamate-1-semialdehyde aminotransferase</fullName>
        <shortName evidence="8">GSA-AT</shortName>
    </alternativeName>
</protein>
<dbReference type="InterPro" id="IPR015422">
    <property type="entry name" value="PyrdxlP-dep_Trfase_small"/>
</dbReference>
<keyword evidence="5 8" id="KW-0663">Pyridoxal phosphate</keyword>
<keyword evidence="8" id="KW-0963">Cytoplasm</keyword>
<dbReference type="NCBIfam" id="NF000818">
    <property type="entry name" value="PRK00062.1"/>
    <property type="match status" value="1"/>
</dbReference>
<dbReference type="CDD" id="cd00610">
    <property type="entry name" value="OAT_like"/>
    <property type="match status" value="1"/>
</dbReference>
<name>A0A4R3MKM3_9FIRM</name>
<evidence type="ECO:0000256" key="3">
    <source>
        <dbReference type="ARBA" id="ARBA00004819"/>
    </source>
</evidence>
<dbReference type="InterPro" id="IPR015424">
    <property type="entry name" value="PyrdxlP-dep_Trfase"/>
</dbReference>
<evidence type="ECO:0000313" key="10">
    <source>
        <dbReference type="Proteomes" id="UP000294902"/>
    </source>
</evidence>
<comment type="cofactor">
    <cofactor evidence="2 8">
        <name>pyridoxal 5'-phosphate</name>
        <dbReference type="ChEBI" id="CHEBI:597326"/>
    </cofactor>
</comment>
<comment type="subunit">
    <text evidence="8">Homodimer.</text>
</comment>
<dbReference type="Gene3D" id="3.90.1150.10">
    <property type="entry name" value="Aspartate Aminotransferase, domain 1"/>
    <property type="match status" value="1"/>
</dbReference>
<dbReference type="GO" id="GO:0042286">
    <property type="term" value="F:glutamate-1-semialdehyde 2,1-aminomutase activity"/>
    <property type="evidence" value="ECO:0007669"/>
    <property type="project" value="UniProtKB-UniRule"/>
</dbReference>
<evidence type="ECO:0000256" key="6">
    <source>
        <dbReference type="ARBA" id="ARBA00023235"/>
    </source>
</evidence>
<organism evidence="9 10">
    <name type="scientific">Natranaerovirga pectinivora</name>
    <dbReference type="NCBI Taxonomy" id="682400"/>
    <lineage>
        <taxon>Bacteria</taxon>
        <taxon>Bacillati</taxon>
        <taxon>Bacillota</taxon>
        <taxon>Clostridia</taxon>
        <taxon>Lachnospirales</taxon>
        <taxon>Natranaerovirgaceae</taxon>
        <taxon>Natranaerovirga</taxon>
    </lineage>
</organism>
<dbReference type="Pfam" id="PF00202">
    <property type="entry name" value="Aminotran_3"/>
    <property type="match status" value="1"/>
</dbReference>
<comment type="pathway">
    <text evidence="3">Porphyrin-containing compound metabolism; protoporphyrin-IX biosynthesis; 5-aminolevulinate from L-glutamyl-tRNA(Glu): step 2/2.</text>
</comment>
<sequence length="428" mass="46668">MNRSIEIFEEAQKVIPGGVNSPVRAFKSVGMSPIFVQRAKGSKVFDVDGNVYVDYIGSWGPLILGHASDIVSEGIMAFINNGTSYGLPTEIEVDIAKLISEAYPSMEMVRMVNSGTEATMSALRVARGYTNRNKILKFEGCYHGHSDSLLVKSGSGTLTYGIPTSAGVPQKVVEDTLVSEFNNIEKLEEVFNNNKGEIAAVIVEPVPGNMGVIAPKVEFLEALRRITKEEGTLLIFDEVITGFRMAYGGAQEVYNIEPDMTCLGKIIGGGLPVGAYGGKKEIMEMIAPLGNVYQAGTLSGNPIAVKMGYNTLTYLKENKEIYQQLEDKAIVLEKAFQENIKAVGINATVNRVKSMLTVFFSDGIVDSYEKASQSDTTLYGKYFKGMLEEGILLPPAQFEGMFLSTAHSDDDLEKTILANKKVLENIIR</sequence>
<dbReference type="AlphaFoldDB" id="A0A4R3MKM3"/>
<comment type="catalytic activity">
    <reaction evidence="1 8">
        <text>(S)-4-amino-5-oxopentanoate = 5-aminolevulinate</text>
        <dbReference type="Rhea" id="RHEA:14265"/>
        <dbReference type="ChEBI" id="CHEBI:57501"/>
        <dbReference type="ChEBI" id="CHEBI:356416"/>
        <dbReference type="EC" id="5.4.3.8"/>
    </reaction>
</comment>
<keyword evidence="7 8" id="KW-0627">Porphyrin biosynthesis</keyword>
<evidence type="ECO:0000256" key="1">
    <source>
        <dbReference type="ARBA" id="ARBA00001579"/>
    </source>
</evidence>
<evidence type="ECO:0000256" key="2">
    <source>
        <dbReference type="ARBA" id="ARBA00001933"/>
    </source>
</evidence>
<reference evidence="9 10" key="1">
    <citation type="submission" date="2019-03" db="EMBL/GenBank/DDBJ databases">
        <title>Genomic Encyclopedia of Type Strains, Phase IV (KMG-IV): sequencing the most valuable type-strain genomes for metagenomic binning, comparative biology and taxonomic classification.</title>
        <authorList>
            <person name="Goeker M."/>
        </authorList>
    </citation>
    <scope>NUCLEOTIDE SEQUENCE [LARGE SCALE GENOMIC DNA]</scope>
    <source>
        <strain evidence="9 10">DSM 24629</strain>
    </source>
</reference>
<evidence type="ECO:0000256" key="8">
    <source>
        <dbReference type="HAMAP-Rule" id="MF_00375"/>
    </source>
</evidence>
<dbReference type="RefSeq" id="WP_371829317.1">
    <property type="nucleotide sequence ID" value="NZ_SMAL01000006.1"/>
</dbReference>
<dbReference type="GO" id="GO:0006782">
    <property type="term" value="P:protoporphyrinogen IX biosynthetic process"/>
    <property type="evidence" value="ECO:0007669"/>
    <property type="project" value="UniProtKB-UniRule"/>
</dbReference>
<dbReference type="SUPFAM" id="SSF53383">
    <property type="entry name" value="PLP-dependent transferases"/>
    <property type="match status" value="1"/>
</dbReference>
<evidence type="ECO:0000313" key="9">
    <source>
        <dbReference type="EMBL" id="TCT14253.1"/>
    </source>
</evidence>
<proteinExistence type="inferred from homology"/>
<comment type="similarity">
    <text evidence="4 8">Belongs to the class-III pyridoxal-phosphate-dependent aminotransferase family. HemL subfamily.</text>
</comment>
<dbReference type="GO" id="GO:0008483">
    <property type="term" value="F:transaminase activity"/>
    <property type="evidence" value="ECO:0007669"/>
    <property type="project" value="InterPro"/>
</dbReference>
<dbReference type="InterPro" id="IPR005814">
    <property type="entry name" value="Aminotrans_3"/>
</dbReference>
<dbReference type="UniPathway" id="UPA00251">
    <property type="reaction ID" value="UER00317"/>
</dbReference>
<dbReference type="PROSITE" id="PS00600">
    <property type="entry name" value="AA_TRANSFER_CLASS_3"/>
    <property type="match status" value="1"/>
</dbReference>
<dbReference type="GO" id="GO:0005737">
    <property type="term" value="C:cytoplasm"/>
    <property type="evidence" value="ECO:0007669"/>
    <property type="project" value="UniProtKB-SubCell"/>
</dbReference>
<dbReference type="FunFam" id="3.40.640.10:FF:000021">
    <property type="entry name" value="Glutamate-1-semialdehyde 2,1-aminomutase"/>
    <property type="match status" value="1"/>
</dbReference>
<dbReference type="EMBL" id="SMAL01000006">
    <property type="protein sequence ID" value="TCT14253.1"/>
    <property type="molecule type" value="Genomic_DNA"/>
</dbReference>
<dbReference type="Gene3D" id="3.40.640.10">
    <property type="entry name" value="Type I PLP-dependent aspartate aminotransferase-like (Major domain)"/>
    <property type="match status" value="1"/>
</dbReference>
<dbReference type="PANTHER" id="PTHR43713:SF3">
    <property type="entry name" value="GLUTAMATE-1-SEMIALDEHYDE 2,1-AMINOMUTASE 1, CHLOROPLASTIC-RELATED"/>
    <property type="match status" value="1"/>
</dbReference>
<accession>A0A4R3MKM3</accession>
<keyword evidence="10" id="KW-1185">Reference proteome</keyword>
<evidence type="ECO:0000256" key="5">
    <source>
        <dbReference type="ARBA" id="ARBA00022898"/>
    </source>
</evidence>
<feature type="modified residue" description="N6-(pyridoxal phosphate)lysine" evidence="8">
    <location>
        <position position="265"/>
    </location>
</feature>
<evidence type="ECO:0000256" key="7">
    <source>
        <dbReference type="ARBA" id="ARBA00023244"/>
    </source>
</evidence>
<dbReference type="GO" id="GO:0030170">
    <property type="term" value="F:pyridoxal phosphate binding"/>
    <property type="evidence" value="ECO:0007669"/>
    <property type="project" value="InterPro"/>
</dbReference>
<dbReference type="NCBIfam" id="TIGR00713">
    <property type="entry name" value="hemL"/>
    <property type="match status" value="1"/>
</dbReference>
<comment type="subcellular location">
    <subcellularLocation>
        <location evidence="8">Cytoplasm</location>
    </subcellularLocation>
</comment>
<dbReference type="HAMAP" id="MF_00375">
    <property type="entry name" value="HemL_aminotrans_3"/>
    <property type="match status" value="1"/>
</dbReference>
<dbReference type="InterPro" id="IPR049704">
    <property type="entry name" value="Aminotrans_3_PPA_site"/>
</dbReference>